<evidence type="ECO:0000313" key="5">
    <source>
        <dbReference type="Proteomes" id="UP000468828"/>
    </source>
</evidence>
<keyword evidence="5" id="KW-1185">Reference proteome</keyword>
<gene>
    <name evidence="4" type="ORF">G3R41_21330</name>
    <name evidence="3" type="ORF">GCU67_20615</name>
</gene>
<dbReference type="InterPro" id="IPR012533">
    <property type="entry name" value="YcnI-copper_dom"/>
</dbReference>
<protein>
    <submittedName>
        <fullName evidence="4">DUF1775 domain-containing protein</fullName>
    </submittedName>
</protein>
<reference evidence="3 5" key="1">
    <citation type="submission" date="2020-01" db="EMBL/GenBank/DDBJ databases">
        <title>the WGS Modestobacter muralis CPCC 204518.</title>
        <authorList>
            <person name="Jiang Z."/>
        </authorList>
    </citation>
    <scope>NUCLEOTIDE SEQUENCE [LARGE SCALE GENOMIC DNA]</scope>
    <source>
        <strain evidence="3 5">DSM 100205</strain>
    </source>
</reference>
<reference evidence="4 6" key="2">
    <citation type="submission" date="2020-02" db="EMBL/GenBank/DDBJ databases">
        <title>The WGS of Modestobacter muralis DSM 100205.</title>
        <authorList>
            <person name="Jiang Z."/>
        </authorList>
    </citation>
    <scope>NUCLEOTIDE SEQUENCE [LARGE SCALE GENOMIC DNA]</scope>
    <source>
        <strain evidence="4 6">DSM 100205</strain>
    </source>
</reference>
<name>A0A6P0HE74_9ACTN</name>
<proteinExistence type="predicted"/>
<feature type="compositionally biased region" description="Polar residues" evidence="1">
    <location>
        <begin position="25"/>
        <end position="34"/>
    </location>
</feature>
<evidence type="ECO:0000313" key="6">
    <source>
        <dbReference type="Proteomes" id="UP000471152"/>
    </source>
</evidence>
<feature type="region of interest" description="Disordered" evidence="1">
    <location>
        <begin position="1"/>
        <end position="42"/>
    </location>
</feature>
<dbReference type="EMBL" id="JAAGWB010000070">
    <property type="protein sequence ID" value="NEN53449.1"/>
    <property type="molecule type" value="Genomic_DNA"/>
</dbReference>
<dbReference type="EMBL" id="JAAGWH010000067">
    <property type="protein sequence ID" value="NEK96549.1"/>
    <property type="molecule type" value="Genomic_DNA"/>
</dbReference>
<dbReference type="Proteomes" id="UP000468828">
    <property type="component" value="Unassembled WGS sequence"/>
</dbReference>
<sequence length="189" mass="18741">MTTRGWPRKPSPGSTKPGQCARQYPSATGCSSHGASADTGPGVDAEYSVTVAQLPAGTTELAFPILQRYSDGREDAWIEPVTDAVPAPAKPASILSMAAAPGGATCAPPTPVPSAAGWSAVSTSAAETAAASSPQLEEDTAAQVSGKGNGVGVPVVVGSIVVLVAQCCGSLGCLPAARMSRLHSAREAA</sequence>
<evidence type="ECO:0000313" key="4">
    <source>
        <dbReference type="EMBL" id="NEN53449.1"/>
    </source>
</evidence>
<organism evidence="4 6">
    <name type="scientific">Modestobacter muralis</name>
    <dbReference type="NCBI Taxonomy" id="1608614"/>
    <lineage>
        <taxon>Bacteria</taxon>
        <taxon>Bacillati</taxon>
        <taxon>Actinomycetota</taxon>
        <taxon>Actinomycetes</taxon>
        <taxon>Geodermatophilales</taxon>
        <taxon>Geodermatophilaceae</taxon>
        <taxon>Modestobacter</taxon>
    </lineage>
</organism>
<evidence type="ECO:0000313" key="3">
    <source>
        <dbReference type="EMBL" id="NEK96549.1"/>
    </source>
</evidence>
<dbReference type="Gene3D" id="2.60.40.2230">
    <property type="entry name" value="Uncharacterised protein YcnI-like PF07987, DUF1775"/>
    <property type="match status" value="1"/>
</dbReference>
<dbReference type="Proteomes" id="UP000471152">
    <property type="component" value="Unassembled WGS sequence"/>
</dbReference>
<accession>A0A6P0HE74</accession>
<feature type="domain" description="YncI copper-binding" evidence="2">
    <location>
        <begin position="40"/>
        <end position="96"/>
    </location>
</feature>
<dbReference type="Pfam" id="PF07987">
    <property type="entry name" value="DUF1775"/>
    <property type="match status" value="1"/>
</dbReference>
<evidence type="ECO:0000256" key="1">
    <source>
        <dbReference type="SAM" id="MobiDB-lite"/>
    </source>
</evidence>
<evidence type="ECO:0000259" key="2">
    <source>
        <dbReference type="Pfam" id="PF07987"/>
    </source>
</evidence>
<comment type="caution">
    <text evidence="4">The sequence shown here is derived from an EMBL/GenBank/DDBJ whole genome shotgun (WGS) entry which is preliminary data.</text>
</comment>
<dbReference type="AlphaFoldDB" id="A0A6P0HE74"/>
<dbReference type="InterPro" id="IPR038507">
    <property type="entry name" value="YcnI-like_sf"/>
</dbReference>